<protein>
    <submittedName>
        <fullName evidence="8">Chromate transporter</fullName>
    </submittedName>
</protein>
<dbReference type="EMBL" id="DVOH01000013">
    <property type="protein sequence ID" value="HIU99813.1"/>
    <property type="molecule type" value="Genomic_DNA"/>
</dbReference>
<evidence type="ECO:0000313" key="8">
    <source>
        <dbReference type="EMBL" id="HIU99813.1"/>
    </source>
</evidence>
<keyword evidence="3" id="KW-1003">Cell membrane</keyword>
<dbReference type="PANTHER" id="PTHR43663:SF1">
    <property type="entry name" value="CHROMATE TRANSPORTER"/>
    <property type="match status" value="1"/>
</dbReference>
<reference evidence="8" key="1">
    <citation type="submission" date="2020-10" db="EMBL/GenBank/DDBJ databases">
        <authorList>
            <person name="Gilroy R."/>
        </authorList>
    </citation>
    <scope>NUCLEOTIDE SEQUENCE</scope>
    <source>
        <strain evidence="8">23406</strain>
    </source>
</reference>
<dbReference type="InterPro" id="IPR052518">
    <property type="entry name" value="CHR_Transporter"/>
</dbReference>
<dbReference type="InterPro" id="IPR003370">
    <property type="entry name" value="Chromate_transpt"/>
</dbReference>
<dbReference type="PANTHER" id="PTHR43663">
    <property type="entry name" value="CHROMATE TRANSPORT PROTEIN-RELATED"/>
    <property type="match status" value="1"/>
</dbReference>
<evidence type="ECO:0000256" key="7">
    <source>
        <dbReference type="SAM" id="Phobius"/>
    </source>
</evidence>
<comment type="subcellular location">
    <subcellularLocation>
        <location evidence="1">Cell membrane</location>
        <topology evidence="1">Multi-pass membrane protein</topology>
    </subcellularLocation>
</comment>
<keyword evidence="6 7" id="KW-0472">Membrane</keyword>
<evidence type="ECO:0000313" key="9">
    <source>
        <dbReference type="Proteomes" id="UP000886891"/>
    </source>
</evidence>
<dbReference type="AlphaFoldDB" id="A0A9D1SX47"/>
<feature type="transmembrane region" description="Helical" evidence="7">
    <location>
        <begin position="141"/>
        <end position="159"/>
    </location>
</feature>
<evidence type="ECO:0000256" key="3">
    <source>
        <dbReference type="ARBA" id="ARBA00022475"/>
    </source>
</evidence>
<proteinExistence type="inferred from homology"/>
<evidence type="ECO:0000256" key="5">
    <source>
        <dbReference type="ARBA" id="ARBA00022989"/>
    </source>
</evidence>
<organism evidence="8 9">
    <name type="scientific">Candidatus Stercoripulliclostridium merdipullorum</name>
    <dbReference type="NCBI Taxonomy" id="2840952"/>
    <lineage>
        <taxon>Bacteria</taxon>
        <taxon>Bacillati</taxon>
        <taxon>Bacillota</taxon>
        <taxon>Clostridia</taxon>
        <taxon>Eubacteriales</taxon>
        <taxon>Candidatus Stercoripulliclostridium</taxon>
    </lineage>
</organism>
<dbReference type="Proteomes" id="UP000886891">
    <property type="component" value="Unassembled WGS sequence"/>
</dbReference>
<keyword evidence="5 7" id="KW-1133">Transmembrane helix</keyword>
<dbReference type="Pfam" id="PF02417">
    <property type="entry name" value="Chromate_transp"/>
    <property type="match status" value="1"/>
</dbReference>
<keyword evidence="4 7" id="KW-0812">Transmembrane</keyword>
<feature type="transmembrane region" description="Helical" evidence="7">
    <location>
        <begin position="73"/>
        <end position="97"/>
    </location>
</feature>
<gene>
    <name evidence="8" type="ORF">IAB14_01705</name>
</gene>
<dbReference type="GO" id="GO:0005886">
    <property type="term" value="C:plasma membrane"/>
    <property type="evidence" value="ECO:0007669"/>
    <property type="project" value="UniProtKB-SubCell"/>
</dbReference>
<feature type="transmembrane region" description="Helical" evidence="7">
    <location>
        <begin position="166"/>
        <end position="186"/>
    </location>
</feature>
<feature type="transmembrane region" description="Helical" evidence="7">
    <location>
        <begin position="117"/>
        <end position="135"/>
    </location>
</feature>
<comment type="caution">
    <text evidence="8">The sequence shown here is derived from an EMBL/GenBank/DDBJ whole genome shotgun (WGS) entry which is preliminary data.</text>
</comment>
<dbReference type="GO" id="GO:0015109">
    <property type="term" value="F:chromate transmembrane transporter activity"/>
    <property type="evidence" value="ECO:0007669"/>
    <property type="project" value="InterPro"/>
</dbReference>
<reference evidence="8" key="2">
    <citation type="journal article" date="2021" name="PeerJ">
        <title>Extensive microbial diversity within the chicken gut microbiome revealed by metagenomics and culture.</title>
        <authorList>
            <person name="Gilroy R."/>
            <person name="Ravi A."/>
            <person name="Getino M."/>
            <person name="Pursley I."/>
            <person name="Horton D.L."/>
            <person name="Alikhan N.F."/>
            <person name="Baker D."/>
            <person name="Gharbi K."/>
            <person name="Hall N."/>
            <person name="Watson M."/>
            <person name="Adriaenssens E.M."/>
            <person name="Foster-Nyarko E."/>
            <person name="Jarju S."/>
            <person name="Secka A."/>
            <person name="Antonio M."/>
            <person name="Oren A."/>
            <person name="Chaudhuri R.R."/>
            <person name="La Ragione R."/>
            <person name="Hildebrand F."/>
            <person name="Pallen M.J."/>
        </authorList>
    </citation>
    <scope>NUCLEOTIDE SEQUENCE</scope>
    <source>
        <strain evidence="8">23406</strain>
    </source>
</reference>
<sequence>MNIYLDLFLSFLKIGVFTIGGGYAMIPIISDTTVSKGWITPEMLIDFIAIAESTPGPFAINVSTFIGYDMGGLFGVFCTTMGLFLPPFLIILVVAYFADRFMKNRYVNDAFSGLRPAVVGLIGSAFLSIAVATFLPTGDNGAITFNWFGLIWAVICFVVMRRFKKIHPILIIIVSAGVGILFYGFILPS</sequence>
<evidence type="ECO:0000256" key="2">
    <source>
        <dbReference type="ARBA" id="ARBA00005262"/>
    </source>
</evidence>
<evidence type="ECO:0000256" key="4">
    <source>
        <dbReference type="ARBA" id="ARBA00022692"/>
    </source>
</evidence>
<feature type="transmembrane region" description="Helical" evidence="7">
    <location>
        <begin position="7"/>
        <end position="29"/>
    </location>
</feature>
<comment type="similarity">
    <text evidence="2">Belongs to the chromate ion transporter (CHR) (TC 2.A.51) family.</text>
</comment>
<evidence type="ECO:0000256" key="6">
    <source>
        <dbReference type="ARBA" id="ARBA00023136"/>
    </source>
</evidence>
<evidence type="ECO:0000256" key="1">
    <source>
        <dbReference type="ARBA" id="ARBA00004651"/>
    </source>
</evidence>
<name>A0A9D1SX47_9FIRM</name>
<accession>A0A9D1SX47</accession>